<evidence type="ECO:0000259" key="2">
    <source>
        <dbReference type="Pfam" id="PF01970"/>
    </source>
</evidence>
<accession>A0ABP3U0M5</accession>
<gene>
    <name evidence="3" type="ORF">GCM10008905_06900</name>
</gene>
<feature type="transmembrane region" description="Helical" evidence="1">
    <location>
        <begin position="55"/>
        <end position="77"/>
    </location>
</feature>
<feature type="transmembrane region" description="Helical" evidence="1">
    <location>
        <begin position="387"/>
        <end position="404"/>
    </location>
</feature>
<dbReference type="PANTHER" id="PTHR35342">
    <property type="entry name" value="TRICARBOXYLIC TRANSPORT PROTEIN"/>
    <property type="match status" value="1"/>
</dbReference>
<feature type="transmembrane region" description="Helical" evidence="1">
    <location>
        <begin position="142"/>
        <end position="158"/>
    </location>
</feature>
<keyword evidence="1" id="KW-1133">Transmembrane helix</keyword>
<dbReference type="Pfam" id="PF01970">
    <property type="entry name" value="TctA"/>
    <property type="match status" value="1"/>
</dbReference>
<evidence type="ECO:0000256" key="1">
    <source>
        <dbReference type="SAM" id="Phobius"/>
    </source>
</evidence>
<evidence type="ECO:0000313" key="3">
    <source>
        <dbReference type="EMBL" id="GAA0719201.1"/>
    </source>
</evidence>
<keyword evidence="1" id="KW-0472">Membrane</keyword>
<organism evidence="3 4">
    <name type="scientific">Clostridium malenominatum</name>
    <dbReference type="NCBI Taxonomy" id="1539"/>
    <lineage>
        <taxon>Bacteria</taxon>
        <taxon>Bacillati</taxon>
        <taxon>Bacillota</taxon>
        <taxon>Clostridia</taxon>
        <taxon>Eubacteriales</taxon>
        <taxon>Clostridiaceae</taxon>
        <taxon>Clostridium</taxon>
    </lineage>
</organism>
<feature type="transmembrane region" description="Helical" evidence="1">
    <location>
        <begin position="319"/>
        <end position="340"/>
    </location>
</feature>
<protein>
    <submittedName>
        <fullName evidence="3">Tripartite tricarboxylate transporter permease</fullName>
    </submittedName>
</protein>
<comment type="caution">
    <text evidence="3">The sequence shown here is derived from an EMBL/GenBank/DDBJ whole genome shotgun (WGS) entry which is preliminary data.</text>
</comment>
<dbReference type="EMBL" id="BAAACF010000001">
    <property type="protein sequence ID" value="GAA0719201.1"/>
    <property type="molecule type" value="Genomic_DNA"/>
</dbReference>
<dbReference type="Proteomes" id="UP001500339">
    <property type="component" value="Unassembled WGS sequence"/>
</dbReference>
<feature type="transmembrane region" description="Helical" evidence="1">
    <location>
        <begin position="110"/>
        <end position="130"/>
    </location>
</feature>
<dbReference type="PANTHER" id="PTHR35342:SF5">
    <property type="entry name" value="TRICARBOXYLIC TRANSPORT PROTEIN"/>
    <property type="match status" value="1"/>
</dbReference>
<feature type="transmembrane region" description="Helical" evidence="1">
    <location>
        <begin position="164"/>
        <end position="183"/>
    </location>
</feature>
<dbReference type="InterPro" id="IPR002823">
    <property type="entry name" value="DUF112_TM"/>
</dbReference>
<feature type="transmembrane region" description="Helical" evidence="1">
    <location>
        <begin position="416"/>
        <end position="441"/>
    </location>
</feature>
<dbReference type="RefSeq" id="WP_343766677.1">
    <property type="nucleotide sequence ID" value="NZ_BAAACF010000001.1"/>
</dbReference>
<reference evidence="4" key="1">
    <citation type="journal article" date="2019" name="Int. J. Syst. Evol. Microbiol.">
        <title>The Global Catalogue of Microorganisms (GCM) 10K type strain sequencing project: providing services to taxonomists for standard genome sequencing and annotation.</title>
        <authorList>
            <consortium name="The Broad Institute Genomics Platform"/>
            <consortium name="The Broad Institute Genome Sequencing Center for Infectious Disease"/>
            <person name="Wu L."/>
            <person name="Ma J."/>
        </authorList>
    </citation>
    <scope>NUCLEOTIDE SEQUENCE [LARGE SCALE GENOMIC DNA]</scope>
    <source>
        <strain evidence="4">JCM 1405</strain>
    </source>
</reference>
<name>A0ABP3U0M5_9CLOT</name>
<keyword evidence="4" id="KW-1185">Reference proteome</keyword>
<keyword evidence="1" id="KW-0812">Transmembrane</keyword>
<proteinExistence type="predicted"/>
<feature type="domain" description="DUF112" evidence="2">
    <location>
        <begin position="16"/>
        <end position="436"/>
    </location>
</feature>
<feature type="transmembrane region" description="Helical" evidence="1">
    <location>
        <begin position="352"/>
        <end position="375"/>
    </location>
</feature>
<feature type="transmembrane region" description="Helical" evidence="1">
    <location>
        <begin position="195"/>
        <end position="219"/>
    </location>
</feature>
<feature type="transmembrane region" description="Helical" evidence="1">
    <location>
        <begin position="252"/>
        <end position="277"/>
    </location>
</feature>
<evidence type="ECO:0000313" key="4">
    <source>
        <dbReference type="Proteomes" id="UP001500339"/>
    </source>
</evidence>
<feature type="transmembrane region" description="Helical" evidence="1">
    <location>
        <begin position="462"/>
        <end position="484"/>
    </location>
</feature>
<feature type="transmembrane region" description="Helical" evidence="1">
    <location>
        <begin position="15"/>
        <end position="43"/>
    </location>
</feature>
<sequence>MLLGALRDVLQPNVFLYNFIGVVVGMFIGTLPGLSATMGVALLTPLTFWLEPTQGLAMLLGVYNSAIWSGGISAILVNTPGTPASIAQTFDGYKMTQQGKVGLALGINTIYSVIGGLFSTFVLIVAAFPIAKFALKFGPPEYFALAIFGLSMMISVSGKEIVKGLIIGLLGLIISTIGLDPMFSVQRFTFGNMNLMQGISFIPIMIGMFGIGEILYQIIEDKKDDRKIMDIKDLGRVVPTAKEFKTTAFPSFISAIISVIIGAIPGTGGDIASIICWQQAKQMSKKPEEFGNGSVEGLAVTSLANNGVIGGTMTTMMTLGIPGDSVTAILIGSLMMYGMQPGPQMFISNSKFVYNIMALLIVANLTILVLGLLTAKGSSYILKVQPKVIWLVVILFCIIGSYALNNSLFDVGVMLISGFIGFLFRRLDIPLGPFILALLLGPIAESNFRRSLALSSGTYSIFITRPISIVLFILALVSLLYIPIKNMLGKKNQSVAG</sequence>